<feature type="region of interest" description="Disordered" evidence="1">
    <location>
        <begin position="304"/>
        <end position="328"/>
    </location>
</feature>
<gene>
    <name evidence="2" type="ORF">GALMADRAFT_1264506</name>
</gene>
<dbReference type="AlphaFoldDB" id="A0A067TIA7"/>
<keyword evidence="3" id="KW-1185">Reference proteome</keyword>
<dbReference type="OrthoDB" id="3219467at2759"/>
<sequence>MRYPEIKSRTTTPKKEPGTIKEEPMAPRKQKKPDVTEEECKSPYEEPFATKLEDEDDTESSDSDSNTQEEDQDSWTVIVYKGVVNKGKPPVEDRRFVVFSDSPRTYIRVEELEARLLGGYQARYLNDWNLEKKGRKPFNIWKMSGTYKRIAIPSLTFKKGEEEQYAYWKEVAKAASRTKTNYDPASRYWDLREPKPIRRRDIELRFEASDKVSQEELEVMVSVALGQCRCQPTWEAVESGEGIKPGENEKDPWVLIDKHLLGLYALYASPETVKVLQQEAGLWLKNRHFPNPEQAVEADKLLFPKTDSNTPSAKAKETGASLSSHKTHAVVGMSRGKTQVSVMNNTSATLLAQIFGWPANTDNKWTNQAEWLHRCAFSYGGLGESLNHLTSQTPDNLIFGTREANTLMMRYR</sequence>
<dbReference type="EMBL" id="KL142374">
    <property type="protein sequence ID" value="KDR78718.1"/>
    <property type="molecule type" value="Genomic_DNA"/>
</dbReference>
<dbReference type="HOGENOM" id="CLU_667394_0_0_1"/>
<accession>A0A067TIA7</accession>
<feature type="compositionally biased region" description="Acidic residues" evidence="1">
    <location>
        <begin position="53"/>
        <end position="73"/>
    </location>
</feature>
<name>A0A067TIA7_GALM3</name>
<evidence type="ECO:0000313" key="3">
    <source>
        <dbReference type="Proteomes" id="UP000027222"/>
    </source>
</evidence>
<protein>
    <submittedName>
        <fullName evidence="2">Uncharacterized protein</fullName>
    </submittedName>
</protein>
<evidence type="ECO:0000256" key="1">
    <source>
        <dbReference type="SAM" id="MobiDB-lite"/>
    </source>
</evidence>
<proteinExistence type="predicted"/>
<dbReference type="Proteomes" id="UP000027222">
    <property type="component" value="Unassembled WGS sequence"/>
</dbReference>
<feature type="compositionally biased region" description="Basic and acidic residues" evidence="1">
    <location>
        <begin position="1"/>
        <end position="44"/>
    </location>
</feature>
<organism evidence="2 3">
    <name type="scientific">Galerina marginata (strain CBS 339.88)</name>
    <dbReference type="NCBI Taxonomy" id="685588"/>
    <lineage>
        <taxon>Eukaryota</taxon>
        <taxon>Fungi</taxon>
        <taxon>Dikarya</taxon>
        <taxon>Basidiomycota</taxon>
        <taxon>Agaricomycotina</taxon>
        <taxon>Agaricomycetes</taxon>
        <taxon>Agaricomycetidae</taxon>
        <taxon>Agaricales</taxon>
        <taxon>Agaricineae</taxon>
        <taxon>Strophariaceae</taxon>
        <taxon>Galerina</taxon>
    </lineage>
</organism>
<dbReference type="STRING" id="685588.A0A067TIA7"/>
<feature type="region of interest" description="Disordered" evidence="1">
    <location>
        <begin position="1"/>
        <end position="74"/>
    </location>
</feature>
<evidence type="ECO:0000313" key="2">
    <source>
        <dbReference type="EMBL" id="KDR78718.1"/>
    </source>
</evidence>
<reference evidence="3" key="1">
    <citation type="journal article" date="2014" name="Proc. Natl. Acad. Sci. U.S.A.">
        <title>Extensive sampling of basidiomycete genomes demonstrates inadequacy of the white-rot/brown-rot paradigm for wood decay fungi.</title>
        <authorList>
            <person name="Riley R."/>
            <person name="Salamov A.A."/>
            <person name="Brown D.W."/>
            <person name="Nagy L.G."/>
            <person name="Floudas D."/>
            <person name="Held B.W."/>
            <person name="Levasseur A."/>
            <person name="Lombard V."/>
            <person name="Morin E."/>
            <person name="Otillar R."/>
            <person name="Lindquist E.A."/>
            <person name="Sun H."/>
            <person name="LaButti K.M."/>
            <person name="Schmutz J."/>
            <person name="Jabbour D."/>
            <person name="Luo H."/>
            <person name="Baker S.E."/>
            <person name="Pisabarro A.G."/>
            <person name="Walton J.D."/>
            <person name="Blanchette R.A."/>
            <person name="Henrissat B."/>
            <person name="Martin F."/>
            <person name="Cullen D."/>
            <person name="Hibbett D.S."/>
            <person name="Grigoriev I.V."/>
        </authorList>
    </citation>
    <scope>NUCLEOTIDE SEQUENCE [LARGE SCALE GENOMIC DNA]</scope>
    <source>
        <strain evidence="3">CBS 339.88</strain>
    </source>
</reference>